<dbReference type="PANTHER" id="PTHR43179:SF12">
    <property type="entry name" value="GALACTOFURANOSYLTRANSFERASE GLFT2"/>
    <property type="match status" value="1"/>
</dbReference>
<evidence type="ECO:0000256" key="1">
    <source>
        <dbReference type="ARBA" id="ARBA00006739"/>
    </source>
</evidence>
<dbReference type="Pfam" id="PF00535">
    <property type="entry name" value="Glycos_transf_2"/>
    <property type="match status" value="1"/>
</dbReference>
<evidence type="ECO:0000259" key="4">
    <source>
        <dbReference type="Pfam" id="PF00535"/>
    </source>
</evidence>
<dbReference type="Gene3D" id="3.90.550.10">
    <property type="entry name" value="Spore Coat Polysaccharide Biosynthesis Protein SpsA, Chain A"/>
    <property type="match status" value="1"/>
</dbReference>
<dbReference type="AlphaFoldDB" id="A0AAV3TZ93"/>
<evidence type="ECO:0000256" key="2">
    <source>
        <dbReference type="ARBA" id="ARBA00022676"/>
    </source>
</evidence>
<comment type="similarity">
    <text evidence="1">Belongs to the glycosyltransferase 2 family.</text>
</comment>
<evidence type="ECO:0000256" key="3">
    <source>
        <dbReference type="ARBA" id="ARBA00022679"/>
    </source>
</evidence>
<proteinExistence type="inferred from homology"/>
<dbReference type="InterPro" id="IPR001173">
    <property type="entry name" value="Glyco_trans_2-like"/>
</dbReference>
<name>A0AAV3TZ93_9ALTE</name>
<evidence type="ECO:0000313" key="6">
    <source>
        <dbReference type="Proteomes" id="UP001409585"/>
    </source>
</evidence>
<dbReference type="Proteomes" id="UP001409585">
    <property type="component" value="Unassembled WGS sequence"/>
</dbReference>
<reference evidence="6" key="1">
    <citation type="journal article" date="2019" name="Int. J. Syst. Evol. Microbiol.">
        <title>The Global Catalogue of Microorganisms (GCM) 10K type strain sequencing project: providing services to taxonomists for standard genome sequencing and annotation.</title>
        <authorList>
            <consortium name="The Broad Institute Genomics Platform"/>
            <consortium name="The Broad Institute Genome Sequencing Center for Infectious Disease"/>
            <person name="Wu L."/>
            <person name="Ma J."/>
        </authorList>
    </citation>
    <scope>NUCLEOTIDE SEQUENCE [LARGE SCALE GENOMIC DNA]</scope>
    <source>
        <strain evidence="6">JCM 19134</strain>
    </source>
</reference>
<protein>
    <submittedName>
        <fullName evidence="5">Glycosyltransferase family 2 protein</fullName>
    </submittedName>
</protein>
<keyword evidence="3" id="KW-0808">Transferase</keyword>
<dbReference type="GO" id="GO:0016757">
    <property type="term" value="F:glycosyltransferase activity"/>
    <property type="evidence" value="ECO:0007669"/>
    <property type="project" value="UniProtKB-KW"/>
</dbReference>
<dbReference type="SUPFAM" id="SSF53448">
    <property type="entry name" value="Nucleotide-diphospho-sugar transferases"/>
    <property type="match status" value="1"/>
</dbReference>
<dbReference type="EMBL" id="BAABLX010000007">
    <property type="protein sequence ID" value="GAA4933796.1"/>
    <property type="molecule type" value="Genomic_DNA"/>
</dbReference>
<keyword evidence="6" id="KW-1185">Reference proteome</keyword>
<organism evidence="5 6">
    <name type="scientific">Halioxenophilus aromaticivorans</name>
    <dbReference type="NCBI Taxonomy" id="1306992"/>
    <lineage>
        <taxon>Bacteria</taxon>
        <taxon>Pseudomonadati</taxon>
        <taxon>Pseudomonadota</taxon>
        <taxon>Gammaproteobacteria</taxon>
        <taxon>Alteromonadales</taxon>
        <taxon>Alteromonadaceae</taxon>
        <taxon>Halioxenophilus</taxon>
    </lineage>
</organism>
<dbReference type="RefSeq" id="WP_345417465.1">
    <property type="nucleotide sequence ID" value="NZ_AP031496.1"/>
</dbReference>
<comment type="caution">
    <text evidence="5">The sequence shown here is derived from an EMBL/GenBank/DDBJ whole genome shotgun (WGS) entry which is preliminary data.</text>
</comment>
<feature type="domain" description="Glycosyltransferase 2-like" evidence="4">
    <location>
        <begin position="6"/>
        <end position="102"/>
    </location>
</feature>
<evidence type="ECO:0000313" key="5">
    <source>
        <dbReference type="EMBL" id="GAA4933796.1"/>
    </source>
</evidence>
<dbReference type="InterPro" id="IPR029044">
    <property type="entry name" value="Nucleotide-diphossugar_trans"/>
</dbReference>
<dbReference type="PANTHER" id="PTHR43179">
    <property type="entry name" value="RHAMNOSYLTRANSFERASE WBBL"/>
    <property type="match status" value="1"/>
</dbReference>
<keyword evidence="2" id="KW-0328">Glycosyltransferase</keyword>
<gene>
    <name evidence="5" type="ORF">GCM10025791_08180</name>
</gene>
<accession>A0AAV3TZ93</accession>
<sequence length="279" mass="30773">MQSVCACIVTYNPEIALKSLVESLLLDFGSVCIVDNGSRVDLLGIVNIGLDGVHIIRLDANLGVAAGLNEAVQKAKALGFEWVCCFDQDSDYVEGSMSEYIRASLGQRDRVVGSGYEYPAAVKFSCSASSQSKSLFIPVRTVITSGSFFSVSLWELVGGFDDDLFIDSVDHDFCLKTYAAGGDVVRLKRNTIRHKVGFGQSFLGVPLHSPLRKYYIFRNVILMVKRHGLRFPYWSAKQIARLVFEFASLLCFEGEKTEKLKLATKGAWHGVKGVKGKYV</sequence>